<evidence type="ECO:0000256" key="1">
    <source>
        <dbReference type="SAM" id="Phobius"/>
    </source>
</evidence>
<keyword evidence="1" id="KW-0472">Membrane</keyword>
<keyword evidence="1" id="KW-1133">Transmembrane helix</keyword>
<evidence type="ECO:0000313" key="3">
    <source>
        <dbReference type="Proteomes" id="UP000054375"/>
    </source>
</evidence>
<reference evidence="2 3" key="1">
    <citation type="submission" date="2015-10" db="EMBL/GenBank/DDBJ databases">
        <title>Draft genome sequence of Streptomyces griseorubiginosus DSM 40469, type strain for the species Streptomyces griseorubiginosus.</title>
        <authorList>
            <person name="Ruckert C."/>
            <person name="Winkler A."/>
            <person name="Kalinowski J."/>
            <person name="Kampfer P."/>
            <person name="Glaeser S."/>
        </authorList>
    </citation>
    <scope>NUCLEOTIDE SEQUENCE [LARGE SCALE GENOMIC DNA]</scope>
    <source>
        <strain evidence="2 3">DSM 40469</strain>
    </source>
</reference>
<keyword evidence="1" id="KW-0812">Transmembrane</keyword>
<gene>
    <name evidence="2" type="ORF">AQJ54_42695</name>
</gene>
<name>A0A101RMN1_9ACTN</name>
<accession>A0A101RMN1</accession>
<sequence length="220" mass="23742">MGTNLVSGLIGFLVGVPFALIFVPHLAARQAQTMGRAAALRQAPVLVSQFRDTLLGGFPSDTSGGARERLKVLLTASKALSFAAKPQPGEIRGPGSSHLADQIDEVNRALEQAFVVKARNSQQKVWFAELRAYWRQLETVLGPHLYDVGLRPEQPVQIEAALTKLTADRDTPFLRMTGGSSVPPAQLRMLASAMINSVGALLYLLDQLDDLERIGRASAS</sequence>
<evidence type="ECO:0000313" key="2">
    <source>
        <dbReference type="EMBL" id="KUN58193.1"/>
    </source>
</evidence>
<dbReference type="AlphaFoldDB" id="A0A101RMN1"/>
<dbReference type="Proteomes" id="UP000054375">
    <property type="component" value="Unassembled WGS sequence"/>
</dbReference>
<dbReference type="RefSeq" id="WP_062246997.1">
    <property type="nucleotide sequence ID" value="NZ_KQ948754.1"/>
</dbReference>
<organism evidence="2 3">
    <name type="scientific">Streptomyces griseorubiginosus</name>
    <dbReference type="NCBI Taxonomy" id="67304"/>
    <lineage>
        <taxon>Bacteria</taxon>
        <taxon>Bacillati</taxon>
        <taxon>Actinomycetota</taxon>
        <taxon>Actinomycetes</taxon>
        <taxon>Kitasatosporales</taxon>
        <taxon>Streptomycetaceae</taxon>
        <taxon>Streptomyces</taxon>
    </lineage>
</organism>
<dbReference type="EMBL" id="LMWV01000051">
    <property type="protein sequence ID" value="KUN58193.1"/>
    <property type="molecule type" value="Genomic_DNA"/>
</dbReference>
<protein>
    <submittedName>
        <fullName evidence="2">Uncharacterized protein</fullName>
    </submittedName>
</protein>
<comment type="caution">
    <text evidence="2">The sequence shown here is derived from an EMBL/GenBank/DDBJ whole genome shotgun (WGS) entry which is preliminary data.</text>
</comment>
<proteinExistence type="predicted"/>
<keyword evidence="3" id="KW-1185">Reference proteome</keyword>
<feature type="transmembrane region" description="Helical" evidence="1">
    <location>
        <begin position="6"/>
        <end position="27"/>
    </location>
</feature>